<keyword evidence="3" id="KW-1185">Reference proteome</keyword>
<dbReference type="AlphaFoldDB" id="A0A2U3AFP1"/>
<dbReference type="SUPFAM" id="SSF63817">
    <property type="entry name" value="Sortase"/>
    <property type="match status" value="1"/>
</dbReference>
<dbReference type="RefSeq" id="WP_109307426.1">
    <property type="nucleotide sequence ID" value="NZ_BJUF01000074.1"/>
</dbReference>
<organism evidence="2 3">
    <name type="scientific">Kurthia sibirica</name>
    <dbReference type="NCBI Taxonomy" id="202750"/>
    <lineage>
        <taxon>Bacteria</taxon>
        <taxon>Bacillati</taxon>
        <taxon>Bacillota</taxon>
        <taxon>Bacilli</taxon>
        <taxon>Bacillales</taxon>
        <taxon>Caryophanaceae</taxon>
        <taxon>Kurthia</taxon>
    </lineage>
</organism>
<dbReference type="Pfam" id="PF04203">
    <property type="entry name" value="Sortase"/>
    <property type="match status" value="1"/>
</dbReference>
<dbReference type="InterPro" id="IPR005754">
    <property type="entry name" value="Sortase"/>
</dbReference>
<gene>
    <name evidence="2" type="ORF">DEX24_16200</name>
</gene>
<name>A0A2U3AFP1_9BACL</name>
<evidence type="ECO:0000313" key="2">
    <source>
        <dbReference type="EMBL" id="PWI23372.1"/>
    </source>
</evidence>
<dbReference type="GO" id="GO:0016787">
    <property type="term" value="F:hydrolase activity"/>
    <property type="evidence" value="ECO:0007669"/>
    <property type="project" value="UniProtKB-KW"/>
</dbReference>
<comment type="caution">
    <text evidence="2">The sequence shown here is derived from an EMBL/GenBank/DDBJ whole genome shotgun (WGS) entry which is preliminary data.</text>
</comment>
<sequence>MNKRLSRRNRNGFNRKLLISLLSVGVFGATIVGVCSYHTDAKTVKRITKINNEIALNTSNKISKQAPTEAFLRSKDIQFDMPVDSISVTDLYKQSKAVRESDLIRRGEIKVADIGLRTSIYEGTNLKQLSNGVGTASDSEKLGEGLYAVAGYNFVGTKKSEQFLLSPLQKEVAPYEFINNKESLKPYLNIKKGMEIKAADNEMVYTYKVSNTFVTNSANVTDIQHELEGLVEAGDTKPLITLITSLNVQGDYETDKSIVVVGELDSKKDLTDERELLFFKTKELS</sequence>
<dbReference type="InterPro" id="IPR023365">
    <property type="entry name" value="Sortase_dom-sf"/>
</dbReference>
<dbReference type="Gene3D" id="2.40.260.10">
    <property type="entry name" value="Sortase"/>
    <property type="match status" value="1"/>
</dbReference>
<evidence type="ECO:0000256" key="1">
    <source>
        <dbReference type="ARBA" id="ARBA00022801"/>
    </source>
</evidence>
<proteinExistence type="predicted"/>
<evidence type="ECO:0000313" key="3">
    <source>
        <dbReference type="Proteomes" id="UP000245938"/>
    </source>
</evidence>
<protein>
    <submittedName>
        <fullName evidence="2">Uncharacterized protein</fullName>
    </submittedName>
</protein>
<dbReference type="EMBL" id="QFVR01000036">
    <property type="protein sequence ID" value="PWI23372.1"/>
    <property type="molecule type" value="Genomic_DNA"/>
</dbReference>
<keyword evidence="1" id="KW-0378">Hydrolase</keyword>
<reference evidence="2 3" key="1">
    <citation type="submission" date="2018-05" db="EMBL/GenBank/DDBJ databases">
        <title>Kurthia sibirica genome sequence.</title>
        <authorList>
            <person name="Maclea K.S."/>
            <person name="Goen A.E."/>
        </authorList>
    </citation>
    <scope>NUCLEOTIDE SEQUENCE [LARGE SCALE GENOMIC DNA]</scope>
    <source>
        <strain evidence="2 3">ATCC 49154</strain>
    </source>
</reference>
<dbReference type="Proteomes" id="UP000245938">
    <property type="component" value="Unassembled WGS sequence"/>
</dbReference>
<accession>A0A2U3AFP1</accession>